<gene>
    <name evidence="2" type="ORF">ACFSFX_09630</name>
</gene>
<accession>A0ABW4Q837</accession>
<proteinExistence type="predicted"/>
<comment type="caution">
    <text evidence="2">The sequence shown here is derived from an EMBL/GenBank/DDBJ whole genome shotgun (WGS) entry which is preliminary data.</text>
</comment>
<dbReference type="Proteomes" id="UP001597307">
    <property type="component" value="Unassembled WGS sequence"/>
</dbReference>
<name>A0ABW4Q837_9MICC</name>
<evidence type="ECO:0000313" key="2">
    <source>
        <dbReference type="EMBL" id="MFD1846857.1"/>
    </source>
</evidence>
<feature type="region of interest" description="Disordered" evidence="1">
    <location>
        <begin position="1"/>
        <end position="21"/>
    </location>
</feature>
<reference evidence="3" key="1">
    <citation type="journal article" date="2019" name="Int. J. Syst. Evol. Microbiol.">
        <title>The Global Catalogue of Microorganisms (GCM) 10K type strain sequencing project: providing services to taxonomists for standard genome sequencing and annotation.</title>
        <authorList>
            <consortium name="The Broad Institute Genomics Platform"/>
            <consortium name="The Broad Institute Genome Sequencing Center for Infectious Disease"/>
            <person name="Wu L."/>
            <person name="Ma J."/>
        </authorList>
    </citation>
    <scope>NUCLEOTIDE SEQUENCE [LARGE SCALE GENOMIC DNA]</scope>
    <source>
        <strain evidence="3">JCM 11496</strain>
    </source>
</reference>
<organism evidence="2 3">
    <name type="scientific">Arthrobacter flavus</name>
    <dbReference type="NCBI Taxonomy" id="95172"/>
    <lineage>
        <taxon>Bacteria</taxon>
        <taxon>Bacillati</taxon>
        <taxon>Actinomycetota</taxon>
        <taxon>Actinomycetes</taxon>
        <taxon>Micrococcales</taxon>
        <taxon>Micrococcaceae</taxon>
        <taxon>Arthrobacter</taxon>
    </lineage>
</organism>
<dbReference type="RefSeq" id="WP_343878350.1">
    <property type="nucleotide sequence ID" value="NZ_BAAAIJ010000013.1"/>
</dbReference>
<evidence type="ECO:0000256" key="1">
    <source>
        <dbReference type="SAM" id="MobiDB-lite"/>
    </source>
</evidence>
<protein>
    <submittedName>
        <fullName evidence="2">Uncharacterized protein</fullName>
    </submittedName>
</protein>
<keyword evidence="3" id="KW-1185">Reference proteome</keyword>
<dbReference type="EMBL" id="JBHUGA010000030">
    <property type="protein sequence ID" value="MFD1846857.1"/>
    <property type="molecule type" value="Genomic_DNA"/>
</dbReference>
<sequence length="129" mass="13450">MTAANPAPARRNGTGRNGHTRVTKAALTHTTEAVIAEAFGVPRRDVRISLADDGGALGVTASVPLPAPTLLQAARNPQDVQRGGGTLFERAEKARSGIRASVARVTGSEVGRIDIRLTGMHPPAERKLA</sequence>
<evidence type="ECO:0000313" key="3">
    <source>
        <dbReference type="Proteomes" id="UP001597307"/>
    </source>
</evidence>